<evidence type="ECO:0000256" key="1">
    <source>
        <dbReference type="ARBA" id="ARBA00004496"/>
    </source>
</evidence>
<dbReference type="PANTHER" id="PTHR12085:SF3">
    <property type="entry name" value="SERINE_THREONINE-PROTEIN PHOSPHATASE 2A REGULATORY SUBUNIT B'' SUBUNIT GAMMA"/>
    <property type="match status" value="1"/>
</dbReference>
<dbReference type="GO" id="GO:0005737">
    <property type="term" value="C:cytoplasm"/>
    <property type="evidence" value="ECO:0007669"/>
    <property type="project" value="UniProtKB-SubCell"/>
</dbReference>
<evidence type="ECO:0000313" key="5">
    <source>
        <dbReference type="Proteomes" id="UP000271098"/>
    </source>
</evidence>
<reference evidence="4 5" key="2">
    <citation type="submission" date="2018-11" db="EMBL/GenBank/DDBJ databases">
        <authorList>
            <consortium name="Pathogen Informatics"/>
        </authorList>
    </citation>
    <scope>NUCLEOTIDE SEQUENCE [LARGE SCALE GENOMIC DNA]</scope>
</reference>
<dbReference type="EMBL" id="UYRT01081184">
    <property type="protein sequence ID" value="VDN24053.1"/>
    <property type="molecule type" value="Genomic_DNA"/>
</dbReference>
<dbReference type="PROSITE" id="PS00018">
    <property type="entry name" value="EF_HAND_1"/>
    <property type="match status" value="1"/>
</dbReference>
<dbReference type="GO" id="GO:0000226">
    <property type="term" value="P:microtubule cytoskeleton organization"/>
    <property type="evidence" value="ECO:0007669"/>
    <property type="project" value="TreeGrafter"/>
</dbReference>
<keyword evidence="5" id="KW-1185">Reference proteome</keyword>
<dbReference type="GO" id="GO:0005813">
    <property type="term" value="C:centrosome"/>
    <property type="evidence" value="ECO:0007669"/>
    <property type="project" value="TreeGrafter"/>
</dbReference>
<comment type="subcellular location">
    <subcellularLocation>
        <location evidence="1">Cytoplasm</location>
    </subcellularLocation>
</comment>
<keyword evidence="3" id="KW-0106">Calcium</keyword>
<dbReference type="InterPro" id="IPR011992">
    <property type="entry name" value="EF-hand-dom_pair"/>
</dbReference>
<evidence type="ECO:0000256" key="2">
    <source>
        <dbReference type="ARBA" id="ARBA00022490"/>
    </source>
</evidence>
<accession>A0A183E080</accession>
<organism evidence="6">
    <name type="scientific">Gongylonema pulchrum</name>
    <dbReference type="NCBI Taxonomy" id="637853"/>
    <lineage>
        <taxon>Eukaryota</taxon>
        <taxon>Metazoa</taxon>
        <taxon>Ecdysozoa</taxon>
        <taxon>Nematoda</taxon>
        <taxon>Chromadorea</taxon>
        <taxon>Rhabditida</taxon>
        <taxon>Spirurina</taxon>
        <taxon>Spiruromorpha</taxon>
        <taxon>Spiruroidea</taxon>
        <taxon>Gongylonematidae</taxon>
        <taxon>Gongylonema</taxon>
    </lineage>
</organism>
<keyword evidence="2" id="KW-0963">Cytoplasm</keyword>
<evidence type="ECO:0000313" key="4">
    <source>
        <dbReference type="EMBL" id="VDN24053.1"/>
    </source>
</evidence>
<dbReference type="AlphaFoldDB" id="A0A183E080"/>
<dbReference type="InterPro" id="IPR018247">
    <property type="entry name" value="EF_Hand_1_Ca_BS"/>
</dbReference>
<protein>
    <submittedName>
        <fullName evidence="6">EF-hand domain-containing protein</fullName>
    </submittedName>
</protein>
<dbReference type="Proteomes" id="UP000271098">
    <property type="component" value="Unassembled WGS sequence"/>
</dbReference>
<dbReference type="OrthoDB" id="10265007at2759"/>
<dbReference type="Gene3D" id="1.10.238.10">
    <property type="entry name" value="EF-hand"/>
    <property type="match status" value="1"/>
</dbReference>
<dbReference type="SUPFAM" id="SSF47473">
    <property type="entry name" value="EF-hand"/>
    <property type="match status" value="1"/>
</dbReference>
<evidence type="ECO:0000256" key="3">
    <source>
        <dbReference type="ARBA" id="ARBA00022837"/>
    </source>
</evidence>
<dbReference type="GO" id="GO:0035303">
    <property type="term" value="P:regulation of dephosphorylation"/>
    <property type="evidence" value="ECO:0007669"/>
    <property type="project" value="InterPro"/>
</dbReference>
<dbReference type="PANTHER" id="PTHR12085">
    <property type="entry name" value="SERINE/THREONINE-PROTEIN PHOSPHATASE 2A REGULATORY SUBUNIT B'' SUBUNIT GAMMA"/>
    <property type="match status" value="1"/>
</dbReference>
<gene>
    <name evidence="4" type="ORF">GPUH_LOCUS14372</name>
</gene>
<name>A0A183E080_9BILA</name>
<evidence type="ECO:0000313" key="6">
    <source>
        <dbReference type="WBParaSite" id="GPUH_0001439001-mRNA-1"/>
    </source>
</evidence>
<reference evidence="6" key="1">
    <citation type="submission" date="2016-06" db="UniProtKB">
        <authorList>
            <consortium name="WormBaseParasite"/>
        </authorList>
    </citation>
    <scope>IDENTIFICATION</scope>
</reference>
<proteinExistence type="predicted"/>
<dbReference type="GO" id="GO:0005819">
    <property type="term" value="C:spindle"/>
    <property type="evidence" value="ECO:0007669"/>
    <property type="project" value="TreeGrafter"/>
</dbReference>
<dbReference type="InterPro" id="IPR039865">
    <property type="entry name" value="PPP2R3C"/>
</dbReference>
<dbReference type="WBParaSite" id="GPUH_0001439001-mRNA-1">
    <property type="protein sequence ID" value="GPUH_0001439001-mRNA-1"/>
    <property type="gene ID" value="GPUH_0001439001"/>
</dbReference>
<sequence>MYFQLDSDFNGLLSLSEMTDFQKVSNFFIQRFDPSALSYYFRIMDVDGDNLLTAPDISFFYREIAEMLEDNFPENSSQKAPSLEVIVSEVLDMCHPKNPHGITLKELISSGKGGTVVGMLTDLDAFFEYENREEHIFDE</sequence>
<dbReference type="GO" id="GO:0030865">
    <property type="term" value="P:cortical cytoskeleton organization"/>
    <property type="evidence" value="ECO:0007669"/>
    <property type="project" value="TreeGrafter"/>
</dbReference>